<feature type="transmembrane region" description="Helical" evidence="1">
    <location>
        <begin position="285"/>
        <end position="306"/>
    </location>
</feature>
<keyword evidence="1" id="KW-1133">Transmembrane helix</keyword>
<keyword evidence="1" id="KW-0472">Membrane</keyword>
<dbReference type="Proteomes" id="UP001236559">
    <property type="component" value="Unassembled WGS sequence"/>
</dbReference>
<name>A0ABU0ATI5_9FIRM</name>
<dbReference type="RefSeq" id="WP_307494818.1">
    <property type="nucleotide sequence ID" value="NZ_JAUSTN010000001.1"/>
</dbReference>
<reference evidence="2 3" key="1">
    <citation type="submission" date="2023-07" db="EMBL/GenBank/DDBJ databases">
        <title>Genomic Encyclopedia of Type Strains, Phase IV (KMG-IV): sequencing the most valuable type-strain genomes for metagenomic binning, comparative biology and taxonomic classification.</title>
        <authorList>
            <person name="Goeker M."/>
        </authorList>
    </citation>
    <scope>NUCLEOTIDE SEQUENCE [LARGE SCALE GENOMIC DNA]</scope>
    <source>
        <strain evidence="2 3">DSM 22616</strain>
    </source>
</reference>
<sequence length="342" mass="39079">MNKKIKNYIIYGIFILLLFLSTLAKSFSSEVFWPSAKNMPVPFDGILFNDPQDIQNLTVTRAIANENNRNYVKYDISFDYIGDFGNFRILGNPIGQTFFPEGISPVFSDVELKGDYDKINSSLFTENLKLKDLYKKVKNYNFMATSKIRVPLKKEVTQYNFTVKSEPKHLNYGKKGTISENSVFITNARVDSFKDTTKPKDGIKNESKNFNQSGYYVNSLEIINEKAVSSISTANTINSIVFVLSIICMLLLLWLNSKKSQIPYMILMMLSVITVHRFLDRGASVFGMLIIWTILAYIGAVISNIYGRDEITVMKKDLKRSLAWTIIFFVIVLIIFIIPRAI</sequence>
<feature type="transmembrane region" description="Helical" evidence="1">
    <location>
        <begin position="318"/>
        <end position="338"/>
    </location>
</feature>
<keyword evidence="3" id="KW-1185">Reference proteome</keyword>
<evidence type="ECO:0000313" key="3">
    <source>
        <dbReference type="Proteomes" id="UP001236559"/>
    </source>
</evidence>
<gene>
    <name evidence="2" type="ORF">J2S72_000082</name>
</gene>
<protein>
    <submittedName>
        <fullName evidence="2">Uncharacterized protein</fullName>
    </submittedName>
</protein>
<organism evidence="2 3">
    <name type="scientific">Peptoniphilus koenoeneniae</name>
    <dbReference type="NCBI Taxonomy" id="507751"/>
    <lineage>
        <taxon>Bacteria</taxon>
        <taxon>Bacillati</taxon>
        <taxon>Bacillota</taxon>
        <taxon>Tissierellia</taxon>
        <taxon>Tissierellales</taxon>
        <taxon>Peptoniphilaceae</taxon>
        <taxon>Peptoniphilus</taxon>
    </lineage>
</organism>
<keyword evidence="1" id="KW-0812">Transmembrane</keyword>
<accession>A0ABU0ATI5</accession>
<dbReference type="EMBL" id="JAUSTN010000001">
    <property type="protein sequence ID" value="MDQ0274086.1"/>
    <property type="molecule type" value="Genomic_DNA"/>
</dbReference>
<feature type="transmembrane region" description="Helical" evidence="1">
    <location>
        <begin position="236"/>
        <end position="255"/>
    </location>
</feature>
<comment type="caution">
    <text evidence="2">The sequence shown here is derived from an EMBL/GenBank/DDBJ whole genome shotgun (WGS) entry which is preliminary data.</text>
</comment>
<feature type="transmembrane region" description="Helical" evidence="1">
    <location>
        <begin position="262"/>
        <end position="279"/>
    </location>
</feature>
<evidence type="ECO:0000313" key="2">
    <source>
        <dbReference type="EMBL" id="MDQ0274086.1"/>
    </source>
</evidence>
<evidence type="ECO:0000256" key="1">
    <source>
        <dbReference type="SAM" id="Phobius"/>
    </source>
</evidence>
<proteinExistence type="predicted"/>